<keyword evidence="5 6" id="KW-0539">Nucleus</keyword>
<organism evidence="7 8">
    <name type="scientific">Triticum turgidum subsp. durum</name>
    <name type="common">Durum wheat</name>
    <name type="synonym">Triticum durum</name>
    <dbReference type="NCBI Taxonomy" id="4567"/>
    <lineage>
        <taxon>Eukaryota</taxon>
        <taxon>Viridiplantae</taxon>
        <taxon>Streptophyta</taxon>
        <taxon>Embryophyta</taxon>
        <taxon>Tracheophyta</taxon>
        <taxon>Spermatophyta</taxon>
        <taxon>Magnoliopsida</taxon>
        <taxon>Liliopsida</taxon>
        <taxon>Poales</taxon>
        <taxon>Poaceae</taxon>
        <taxon>BOP clade</taxon>
        <taxon>Pooideae</taxon>
        <taxon>Triticodae</taxon>
        <taxon>Triticeae</taxon>
        <taxon>Triticinae</taxon>
        <taxon>Triticum</taxon>
    </lineage>
</organism>
<evidence type="ECO:0000256" key="3">
    <source>
        <dbReference type="ARBA" id="ARBA00023125"/>
    </source>
</evidence>
<dbReference type="InterPro" id="IPR011039">
    <property type="entry name" value="TFIIF_interaction"/>
</dbReference>
<evidence type="ECO:0000256" key="2">
    <source>
        <dbReference type="ARBA" id="ARBA00023015"/>
    </source>
</evidence>
<dbReference type="GO" id="GO:0006367">
    <property type="term" value="P:transcription initiation at RNA polymerase II promoter"/>
    <property type="evidence" value="ECO:0007669"/>
    <property type="project" value="InterPro"/>
</dbReference>
<keyword evidence="4 6" id="KW-0804">Transcription</keyword>
<dbReference type="GO" id="GO:0003677">
    <property type="term" value="F:DNA binding"/>
    <property type="evidence" value="ECO:0007669"/>
    <property type="project" value="UniProtKB-KW"/>
</dbReference>
<dbReference type="InterPro" id="IPR013083">
    <property type="entry name" value="Znf_RING/FYVE/PHD"/>
</dbReference>
<dbReference type="SUPFAM" id="SSF50916">
    <property type="entry name" value="Rap30/74 interaction domains"/>
    <property type="match status" value="1"/>
</dbReference>
<sequence length="176" mass="19269">MWGAADLVLKAACDACGKASELYSTACRHATLCNSCAATMARSRARCNVCAAPITNVIREYNVRVDTAAGKALSIAKFNTGVPPFSKMKGAGNKWSLRKDGPTHGRQLTAEMREKYYNRKPWILEDDTGEHQYQSKLEASQSATATYYLLIRRGKEFDAVPVGSCITSVKLHSTNN</sequence>
<dbReference type="GO" id="GO:0005674">
    <property type="term" value="C:transcription factor TFIIF complex"/>
    <property type="evidence" value="ECO:0007669"/>
    <property type="project" value="TreeGrafter"/>
</dbReference>
<reference evidence="7 8" key="1">
    <citation type="submission" date="2017-09" db="EMBL/GenBank/DDBJ databases">
        <authorList>
            <consortium name="International Durum Wheat Genome Sequencing Consortium (IDWGSC)"/>
            <person name="Milanesi L."/>
        </authorList>
    </citation>
    <scope>NUCLEOTIDE SEQUENCE [LARGE SCALE GENOMIC DNA]</scope>
    <source>
        <strain evidence="8">cv. Svevo</strain>
    </source>
</reference>
<evidence type="ECO:0000256" key="5">
    <source>
        <dbReference type="ARBA" id="ARBA00023242"/>
    </source>
</evidence>
<keyword evidence="8" id="KW-1185">Reference proteome</keyword>
<dbReference type="EMBL" id="LT934117">
    <property type="protein sequence ID" value="VAH88874.1"/>
    <property type="molecule type" value="Genomic_DNA"/>
</dbReference>
<evidence type="ECO:0000313" key="8">
    <source>
        <dbReference type="Proteomes" id="UP000324705"/>
    </source>
</evidence>
<evidence type="ECO:0000256" key="1">
    <source>
        <dbReference type="ARBA" id="ARBA00004123"/>
    </source>
</evidence>
<evidence type="ECO:0000313" key="7">
    <source>
        <dbReference type="EMBL" id="VAH88874.1"/>
    </source>
</evidence>
<comment type="function">
    <text evidence="6">TFIIF is a general transcription initiation factor that binds to RNA polymerase II and helps to recruit it to the initiation complex in collaboration with TFIIB. It promotes transcription elongation.</text>
</comment>
<dbReference type="Gene3D" id="3.30.40.10">
    <property type="entry name" value="Zinc/RING finger domain, C3HC4 (zinc finger)"/>
    <property type="match status" value="1"/>
</dbReference>
<dbReference type="GO" id="GO:0032968">
    <property type="term" value="P:positive regulation of transcription elongation by RNA polymerase II"/>
    <property type="evidence" value="ECO:0007669"/>
    <property type="project" value="InterPro"/>
</dbReference>
<comment type="similarity">
    <text evidence="6">Belongs to the TFIIF alpha subunit family.</text>
</comment>
<keyword evidence="3 6" id="KW-0238">DNA-binding</keyword>
<dbReference type="GO" id="GO:0001096">
    <property type="term" value="F:TFIIF-class transcription factor complex binding"/>
    <property type="evidence" value="ECO:0007669"/>
    <property type="project" value="TreeGrafter"/>
</dbReference>
<comment type="subcellular location">
    <subcellularLocation>
        <location evidence="1 6">Nucleus</location>
    </subcellularLocation>
</comment>
<evidence type="ECO:0000256" key="6">
    <source>
        <dbReference type="RuleBase" id="RU366044"/>
    </source>
</evidence>
<evidence type="ECO:0000256" key="4">
    <source>
        <dbReference type="ARBA" id="ARBA00023163"/>
    </source>
</evidence>
<accession>A0A9R0S5W6</accession>
<dbReference type="Gramene" id="TRITD4Av1G035140.4">
    <property type="protein sequence ID" value="TRITD4Av1G035140.4"/>
    <property type="gene ID" value="TRITD4Av1G035140"/>
</dbReference>
<dbReference type="Proteomes" id="UP000324705">
    <property type="component" value="Chromosome 4A"/>
</dbReference>
<dbReference type="PANTHER" id="PTHR13011:SF2">
    <property type="entry name" value="TRANSCRIPTION INITIATION FACTOR IIF SUBUNIT ALPHA"/>
    <property type="match status" value="1"/>
</dbReference>
<dbReference type="PANTHER" id="PTHR13011">
    <property type="entry name" value="TFIIF-ALPHA"/>
    <property type="match status" value="1"/>
</dbReference>
<name>A0A9R0S5W6_TRITD</name>
<dbReference type="GO" id="GO:0016251">
    <property type="term" value="F:RNA polymerase II general transcription initiation factor activity"/>
    <property type="evidence" value="ECO:0007669"/>
    <property type="project" value="TreeGrafter"/>
</dbReference>
<gene>
    <name evidence="7" type="ORF">TRITD_4Av1G035140</name>
</gene>
<dbReference type="Pfam" id="PF05793">
    <property type="entry name" value="TFIIF_alpha"/>
    <property type="match status" value="1"/>
</dbReference>
<keyword evidence="2 6" id="KW-0805">Transcription regulation</keyword>
<proteinExistence type="inferred from homology"/>
<protein>
    <recommendedName>
        <fullName evidence="6">Transcription initiation factor IIF subunit alpha</fullName>
    </recommendedName>
</protein>
<dbReference type="AlphaFoldDB" id="A0A9R0S5W6"/>
<dbReference type="InterPro" id="IPR008851">
    <property type="entry name" value="TFIIF-alpha"/>
</dbReference>